<dbReference type="EMBL" id="BQXS01011379">
    <property type="protein sequence ID" value="GKT37087.1"/>
    <property type="molecule type" value="Genomic_DNA"/>
</dbReference>
<name>A0ABQ5KXB4_9EUKA</name>
<protein>
    <submittedName>
        <fullName evidence="2">Helicase superfamily 1/2, DinG/Rad3-like protein</fullName>
    </submittedName>
</protein>
<evidence type="ECO:0000313" key="3">
    <source>
        <dbReference type="Proteomes" id="UP001057375"/>
    </source>
</evidence>
<reference evidence="2" key="1">
    <citation type="submission" date="2022-03" db="EMBL/GenBank/DDBJ databases">
        <title>Draft genome sequence of Aduncisulcus paluster, a free-living microaerophilic Fornicata.</title>
        <authorList>
            <person name="Yuyama I."/>
            <person name="Kume K."/>
            <person name="Tamura T."/>
            <person name="Inagaki Y."/>
            <person name="Hashimoto T."/>
        </authorList>
    </citation>
    <scope>NUCLEOTIDE SEQUENCE</scope>
    <source>
        <strain evidence="2">NY0171</strain>
    </source>
</reference>
<dbReference type="InterPro" id="IPR027417">
    <property type="entry name" value="P-loop_NTPase"/>
</dbReference>
<dbReference type="Gene3D" id="3.40.50.300">
    <property type="entry name" value="P-loop containing nucleotide triphosphate hydrolases"/>
    <property type="match status" value="1"/>
</dbReference>
<dbReference type="PANTHER" id="PTHR11472">
    <property type="entry name" value="DNA REPAIR DEAD HELICASE RAD3/XP-D SUBFAMILY MEMBER"/>
    <property type="match status" value="1"/>
</dbReference>
<comment type="caution">
    <text evidence="2">The sequence shown here is derived from an EMBL/GenBank/DDBJ whole genome shotgun (WGS) entry which is preliminary data.</text>
</comment>
<evidence type="ECO:0000259" key="1">
    <source>
        <dbReference type="SMART" id="SM00491"/>
    </source>
</evidence>
<dbReference type="Proteomes" id="UP001057375">
    <property type="component" value="Unassembled WGS sequence"/>
</dbReference>
<feature type="domain" description="ATP-dependent helicase C-terminal" evidence="1">
    <location>
        <begin position="124"/>
        <end position="310"/>
    </location>
</feature>
<dbReference type="InterPro" id="IPR045028">
    <property type="entry name" value="DinG/Rad3-like"/>
</dbReference>
<sequence>MKTPFSFEITRIDNSGSLDYILKVARSAFFVAGTLSPISFFTSSLFPKVSQSSIYSQVFSHVSPLSHRRVFIHTTPGFPTYSTPLPLTMANRSECILRSMFDGFELLASQVPFNGGCVYFFPSMAFLKHFISVGIRAKRLQIHSPSSSSSSSSSSTFSTSFLESSGICKDKDVPIYIFGNRVCLCETQDAISTRKVLQKYEYLVKKSRRSNPTKKCSVNAPILFAVAGGKVSEGLDFSDNLARLVVIVSVPFSSMVSPLLAARSHILGKKLSQQWYIGDAMRKVNQAAGRAIRHSKDYASIVFVDERYSKEYLKSRLSDWLAMSSVISSRGYDQIAAVFKKFFGQYDADSYSPE</sequence>
<dbReference type="InterPro" id="IPR006555">
    <property type="entry name" value="ATP-dep_Helicase_C"/>
</dbReference>
<accession>A0ABQ5KXB4</accession>
<dbReference type="Pfam" id="PF13307">
    <property type="entry name" value="Helicase_C_2"/>
    <property type="match status" value="1"/>
</dbReference>
<dbReference type="SMART" id="SM00491">
    <property type="entry name" value="HELICc2"/>
    <property type="match status" value="1"/>
</dbReference>
<feature type="non-terminal residue" evidence="2">
    <location>
        <position position="1"/>
    </location>
</feature>
<organism evidence="2 3">
    <name type="scientific">Aduncisulcus paluster</name>
    <dbReference type="NCBI Taxonomy" id="2918883"/>
    <lineage>
        <taxon>Eukaryota</taxon>
        <taxon>Metamonada</taxon>
        <taxon>Carpediemonas-like organisms</taxon>
        <taxon>Aduncisulcus</taxon>
    </lineage>
</organism>
<proteinExistence type="predicted"/>
<evidence type="ECO:0000313" key="2">
    <source>
        <dbReference type="EMBL" id="GKT37087.1"/>
    </source>
</evidence>
<gene>
    <name evidence="2" type="ORF">ADUPG1_009941</name>
</gene>
<keyword evidence="3" id="KW-1185">Reference proteome</keyword>
<dbReference type="PANTHER" id="PTHR11472:SF34">
    <property type="entry name" value="REGULATOR OF TELOMERE ELONGATION HELICASE 1"/>
    <property type="match status" value="1"/>
</dbReference>